<feature type="compositionally biased region" description="Basic and acidic residues" evidence="2">
    <location>
        <begin position="82"/>
        <end position="92"/>
    </location>
</feature>
<dbReference type="InterPro" id="IPR009057">
    <property type="entry name" value="Homeodomain-like_sf"/>
</dbReference>
<protein>
    <submittedName>
        <fullName evidence="4">HTH_Tnp_Tc3_1 domain-containing protein</fullName>
    </submittedName>
</protein>
<feature type="compositionally biased region" description="Polar residues" evidence="2">
    <location>
        <begin position="72"/>
        <end position="81"/>
    </location>
</feature>
<keyword evidence="3" id="KW-1185">Reference proteome</keyword>
<evidence type="ECO:0000256" key="1">
    <source>
        <dbReference type="ARBA" id="ARBA00004123"/>
    </source>
</evidence>
<evidence type="ECO:0000313" key="3">
    <source>
        <dbReference type="Proteomes" id="UP000095283"/>
    </source>
</evidence>
<dbReference type="WBParaSite" id="Hba_18088">
    <property type="protein sequence ID" value="Hba_18088"/>
    <property type="gene ID" value="Hba_18088"/>
</dbReference>
<reference evidence="4" key="1">
    <citation type="submission" date="2016-11" db="UniProtKB">
        <authorList>
            <consortium name="WormBaseParasite"/>
        </authorList>
    </citation>
    <scope>IDENTIFICATION</scope>
</reference>
<name>A0A1I7XLA6_HETBA</name>
<accession>A0A1I7XLA6</accession>
<feature type="region of interest" description="Disordered" evidence="2">
    <location>
        <begin position="48"/>
        <end position="92"/>
    </location>
</feature>
<dbReference type="Gene3D" id="1.10.10.10">
    <property type="entry name" value="Winged helix-like DNA-binding domain superfamily/Winged helix DNA-binding domain"/>
    <property type="match status" value="1"/>
</dbReference>
<dbReference type="InterPro" id="IPR036388">
    <property type="entry name" value="WH-like_DNA-bd_sf"/>
</dbReference>
<dbReference type="AlphaFoldDB" id="A0A1I7XLA6"/>
<organism evidence="3 4">
    <name type="scientific">Heterorhabditis bacteriophora</name>
    <name type="common">Entomopathogenic nematode worm</name>
    <dbReference type="NCBI Taxonomy" id="37862"/>
    <lineage>
        <taxon>Eukaryota</taxon>
        <taxon>Metazoa</taxon>
        <taxon>Ecdysozoa</taxon>
        <taxon>Nematoda</taxon>
        <taxon>Chromadorea</taxon>
        <taxon>Rhabditida</taxon>
        <taxon>Rhabditina</taxon>
        <taxon>Rhabditomorpha</taxon>
        <taxon>Strongyloidea</taxon>
        <taxon>Heterorhabditidae</taxon>
        <taxon>Heterorhabditis</taxon>
    </lineage>
</organism>
<dbReference type="Gene3D" id="1.10.10.60">
    <property type="entry name" value="Homeodomain-like"/>
    <property type="match status" value="1"/>
</dbReference>
<evidence type="ECO:0000256" key="2">
    <source>
        <dbReference type="SAM" id="MobiDB-lite"/>
    </source>
</evidence>
<sequence>MGRAPRLSQHERGKIEALSTAGYRVKQIFYVVKRSRKAIMNFLSRQEEYGTKKSSRQPGKFNDRKKREILRTASNNTISTNEIRRTYDTDAS</sequence>
<dbReference type="GO" id="GO:0005634">
    <property type="term" value="C:nucleus"/>
    <property type="evidence" value="ECO:0007669"/>
    <property type="project" value="UniProtKB-SubCell"/>
</dbReference>
<feature type="compositionally biased region" description="Basic and acidic residues" evidence="2">
    <location>
        <begin position="61"/>
        <end position="70"/>
    </location>
</feature>
<comment type="subcellular location">
    <subcellularLocation>
        <location evidence="1">Nucleus</location>
    </subcellularLocation>
</comment>
<evidence type="ECO:0000313" key="4">
    <source>
        <dbReference type="WBParaSite" id="Hba_18088"/>
    </source>
</evidence>
<dbReference type="SUPFAM" id="SSF46689">
    <property type="entry name" value="Homeodomain-like"/>
    <property type="match status" value="1"/>
</dbReference>
<proteinExistence type="predicted"/>
<dbReference type="Proteomes" id="UP000095283">
    <property type="component" value="Unplaced"/>
</dbReference>